<dbReference type="InterPro" id="IPR020850">
    <property type="entry name" value="GED_dom"/>
</dbReference>
<dbReference type="PROSITE" id="PS51388">
    <property type="entry name" value="GED"/>
    <property type="match status" value="1"/>
</dbReference>
<accession>A0A4Z1H9N2</accession>
<reference evidence="3 4" key="1">
    <citation type="submission" date="2017-12" db="EMBL/GenBank/DDBJ databases">
        <title>Comparative genomics of Botrytis spp.</title>
        <authorList>
            <person name="Valero-Jimenez C.A."/>
            <person name="Tapia P."/>
            <person name="Veloso J."/>
            <person name="Silva-Moreno E."/>
            <person name="Staats M."/>
            <person name="Valdes J.H."/>
            <person name="Van Kan J.A.L."/>
        </authorList>
    </citation>
    <scope>NUCLEOTIDE SEQUENCE [LARGE SCALE GENOMIC DNA]</scope>
    <source>
        <strain evidence="3 4">MUCL11595</strain>
    </source>
</reference>
<dbReference type="GO" id="GO:0008017">
    <property type="term" value="F:microtubule binding"/>
    <property type="evidence" value="ECO:0007669"/>
    <property type="project" value="TreeGrafter"/>
</dbReference>
<dbReference type="PANTHER" id="PTHR11566">
    <property type="entry name" value="DYNAMIN"/>
    <property type="match status" value="1"/>
</dbReference>
<dbReference type="Gene3D" id="1.20.120.1240">
    <property type="entry name" value="Dynamin, middle domain"/>
    <property type="match status" value="1"/>
</dbReference>
<dbReference type="PRINTS" id="PR00195">
    <property type="entry name" value="DYNAMIN"/>
</dbReference>
<name>A0A4Z1H9N2_9HELO</name>
<dbReference type="GO" id="GO:0005739">
    <property type="term" value="C:mitochondrion"/>
    <property type="evidence" value="ECO:0007669"/>
    <property type="project" value="TreeGrafter"/>
</dbReference>
<proteinExistence type="predicted"/>
<keyword evidence="4" id="KW-1185">Reference proteome</keyword>
<dbReference type="SMART" id="SM00053">
    <property type="entry name" value="DYNc"/>
    <property type="match status" value="1"/>
</dbReference>
<dbReference type="GO" id="GO:0048312">
    <property type="term" value="P:intracellular distribution of mitochondria"/>
    <property type="evidence" value="ECO:0007669"/>
    <property type="project" value="TreeGrafter"/>
</dbReference>
<gene>
    <name evidence="3" type="ORF">BCON_0361g00040</name>
</gene>
<evidence type="ECO:0000259" key="1">
    <source>
        <dbReference type="PROSITE" id="PS51388"/>
    </source>
</evidence>
<evidence type="ECO:0000313" key="3">
    <source>
        <dbReference type="EMBL" id="TGO45844.1"/>
    </source>
</evidence>
<dbReference type="InterPro" id="IPR022812">
    <property type="entry name" value="Dynamin"/>
</dbReference>
<dbReference type="PANTHER" id="PTHR11566:SF215">
    <property type="entry name" value="DYNAMIN GTPASE"/>
    <property type="match status" value="1"/>
</dbReference>
<dbReference type="Gene3D" id="3.40.50.300">
    <property type="entry name" value="P-loop containing nucleotide triphosphate hydrolases"/>
    <property type="match status" value="1"/>
</dbReference>
<protein>
    <recommendedName>
        <fullName evidence="5">GED domain-containing protein</fullName>
    </recommendedName>
</protein>
<comment type="caution">
    <text evidence="3">The sequence shown here is derived from an EMBL/GenBank/DDBJ whole genome shotgun (WGS) entry which is preliminary data.</text>
</comment>
<dbReference type="GO" id="GO:0005874">
    <property type="term" value="C:microtubule"/>
    <property type="evidence" value="ECO:0007669"/>
    <property type="project" value="TreeGrafter"/>
</dbReference>
<dbReference type="InterPro" id="IPR030381">
    <property type="entry name" value="G_DYNAMIN_dom"/>
</dbReference>
<evidence type="ECO:0000259" key="2">
    <source>
        <dbReference type="PROSITE" id="PS51718"/>
    </source>
</evidence>
<organism evidence="3 4">
    <name type="scientific">Botryotinia convoluta</name>
    <dbReference type="NCBI Taxonomy" id="54673"/>
    <lineage>
        <taxon>Eukaryota</taxon>
        <taxon>Fungi</taxon>
        <taxon>Dikarya</taxon>
        <taxon>Ascomycota</taxon>
        <taxon>Pezizomycotina</taxon>
        <taxon>Leotiomycetes</taxon>
        <taxon>Helotiales</taxon>
        <taxon>Sclerotiniaceae</taxon>
        <taxon>Botryotinia</taxon>
    </lineage>
</organism>
<evidence type="ECO:0008006" key="5">
    <source>
        <dbReference type="Google" id="ProtNLM"/>
    </source>
</evidence>
<dbReference type="Pfam" id="PF02212">
    <property type="entry name" value="GED"/>
    <property type="match status" value="1"/>
</dbReference>
<dbReference type="AlphaFoldDB" id="A0A4Z1H9N2"/>
<feature type="domain" description="Dynamin-type G" evidence="2">
    <location>
        <begin position="23"/>
        <end position="327"/>
    </location>
</feature>
<dbReference type="CDD" id="cd08771">
    <property type="entry name" value="DLP_1"/>
    <property type="match status" value="1"/>
</dbReference>
<dbReference type="PROSITE" id="PS51718">
    <property type="entry name" value="G_DYNAMIN_2"/>
    <property type="match status" value="1"/>
</dbReference>
<dbReference type="Proteomes" id="UP000297527">
    <property type="component" value="Unassembled WGS sequence"/>
</dbReference>
<sequence>MLAEDATRLQKIDELYALRLDQYISLSQLVVVGDQSSGKSSVLEGLTNLPFPRDSGLCTRFPTQIVFKRSKIEKREVSIMAAHGQEQSKTDAILKFGKIQLTSFDEHSFSDLLAKASKCMGLPYPGKQRDDNMDSFSHNILKIELSGPEYENFSVVDLPGLFRKPIPGQISIENMALVREIVARYMKNPRSIILAVVPANIDIATQEIIQMAEDADPEGRRTLGVFTKPDLVDRGAEEKVIELVVNETSSARFELGYTIMCNRSQSDLGITNNERNTREAMFFRREPWDMIPEERADHKLGEKLDAMGPCRDTPNDQRNHLIRITTDVREITSKAVDANYGRDRCFDDDVFRLATNVMKMNKAFSDWIRLRGCTRKLYYASSEAETSIAAIEVAEIEPQAENSLDNIDALTANNNRCTKIEFLHTYPELKVFVSPFISTPIALKQDVMEWITEKYEKSRGFEIGTLNPSLLPSLFLEQSQNWGYFANEHIKNVIQAIHRFNHEALRYCCKDDILSKRLWAILSQLLLPRYKRALDHVKFLIEVEQQGNLLTMNHYFADNLHKAREDRIKKQLVNLQSRTPNYSQNQHLLRLEDTISTFVSNEGQTTQDLHDILQAYYKVSRKRFVDAVCLQAVDHFLISSKQGSLWLFSPQLIGNMTDSELRKIAGESDQTITRRERLREEIANLNAGQKILE</sequence>
<dbReference type="EMBL" id="PQXN01000359">
    <property type="protein sequence ID" value="TGO45844.1"/>
    <property type="molecule type" value="Genomic_DNA"/>
</dbReference>
<feature type="domain" description="GED" evidence="1">
    <location>
        <begin position="606"/>
        <end position="693"/>
    </location>
</feature>
<dbReference type="GO" id="GO:0006897">
    <property type="term" value="P:endocytosis"/>
    <property type="evidence" value="ECO:0007669"/>
    <property type="project" value="TreeGrafter"/>
</dbReference>
<dbReference type="GO" id="GO:0005525">
    <property type="term" value="F:GTP binding"/>
    <property type="evidence" value="ECO:0007669"/>
    <property type="project" value="InterPro"/>
</dbReference>
<dbReference type="InterPro" id="IPR027417">
    <property type="entry name" value="P-loop_NTPase"/>
</dbReference>
<dbReference type="GO" id="GO:0003924">
    <property type="term" value="F:GTPase activity"/>
    <property type="evidence" value="ECO:0007669"/>
    <property type="project" value="InterPro"/>
</dbReference>
<dbReference type="GO" id="GO:0000266">
    <property type="term" value="P:mitochondrial fission"/>
    <property type="evidence" value="ECO:0007669"/>
    <property type="project" value="TreeGrafter"/>
</dbReference>
<evidence type="ECO:0000313" key="4">
    <source>
        <dbReference type="Proteomes" id="UP000297527"/>
    </source>
</evidence>
<dbReference type="GO" id="GO:0016020">
    <property type="term" value="C:membrane"/>
    <property type="evidence" value="ECO:0007669"/>
    <property type="project" value="TreeGrafter"/>
</dbReference>
<dbReference type="OrthoDB" id="415706at2759"/>
<dbReference type="Pfam" id="PF00350">
    <property type="entry name" value="Dynamin_N"/>
    <property type="match status" value="1"/>
</dbReference>
<dbReference type="InterPro" id="IPR003130">
    <property type="entry name" value="GED"/>
</dbReference>
<dbReference type="InterPro" id="IPR001401">
    <property type="entry name" value="Dynamin_GTPase"/>
</dbReference>
<dbReference type="InterPro" id="IPR045063">
    <property type="entry name" value="Dynamin_N"/>
</dbReference>
<dbReference type="SUPFAM" id="SSF52540">
    <property type="entry name" value="P-loop containing nucleoside triphosphate hydrolases"/>
    <property type="match status" value="1"/>
</dbReference>
<dbReference type="GO" id="GO:0016559">
    <property type="term" value="P:peroxisome fission"/>
    <property type="evidence" value="ECO:0007669"/>
    <property type="project" value="TreeGrafter"/>
</dbReference>